<evidence type="ECO:0000256" key="1">
    <source>
        <dbReference type="SAM" id="Phobius"/>
    </source>
</evidence>
<dbReference type="EMBL" id="MK072085">
    <property type="protein sequence ID" value="AYV78611.1"/>
    <property type="molecule type" value="Genomic_DNA"/>
</dbReference>
<reference evidence="2" key="1">
    <citation type="submission" date="2018-10" db="EMBL/GenBank/DDBJ databases">
        <title>Hidden diversity of soil giant viruses.</title>
        <authorList>
            <person name="Schulz F."/>
            <person name="Alteio L."/>
            <person name="Goudeau D."/>
            <person name="Ryan E.M."/>
            <person name="Malmstrom R.R."/>
            <person name="Blanchard J."/>
            <person name="Woyke T."/>
        </authorList>
    </citation>
    <scope>NUCLEOTIDE SEQUENCE</scope>
    <source>
        <strain evidence="2">EDV1</strain>
    </source>
</reference>
<keyword evidence="1" id="KW-1133">Transmembrane helix</keyword>
<proteinExistence type="predicted"/>
<evidence type="ECO:0000313" key="2">
    <source>
        <dbReference type="EMBL" id="AYV78611.1"/>
    </source>
</evidence>
<gene>
    <name evidence="2" type="ORF">Edafosvirus20_11</name>
</gene>
<feature type="transmembrane region" description="Helical" evidence="1">
    <location>
        <begin position="9"/>
        <end position="29"/>
    </location>
</feature>
<protein>
    <submittedName>
        <fullName evidence="2">Uncharacterized protein</fullName>
    </submittedName>
</protein>
<keyword evidence="1" id="KW-0812">Transmembrane</keyword>
<name>A0A3G4ZX84_9VIRU</name>
<keyword evidence="1" id="KW-0472">Membrane</keyword>
<organism evidence="2">
    <name type="scientific">Edafosvirus sp</name>
    <dbReference type="NCBI Taxonomy" id="2487765"/>
    <lineage>
        <taxon>Viruses</taxon>
        <taxon>Varidnaviria</taxon>
        <taxon>Bamfordvirae</taxon>
        <taxon>Nucleocytoviricota</taxon>
        <taxon>Megaviricetes</taxon>
        <taxon>Imitervirales</taxon>
        <taxon>Mimiviridae</taxon>
        <taxon>Klosneuvirinae</taxon>
    </lineage>
</organism>
<accession>A0A3G4ZX84</accession>
<sequence>MSRSLPREIVLYILKIATLYNAIILGWNVRQIGPNKFELSKKVKDMNKLDYNTKRLLGQIISFKLMNKID</sequence>